<dbReference type="CDD" id="cd06170">
    <property type="entry name" value="LuxR_C_like"/>
    <property type="match status" value="1"/>
</dbReference>
<evidence type="ECO:0000256" key="4">
    <source>
        <dbReference type="ARBA" id="ARBA00023163"/>
    </source>
</evidence>
<evidence type="ECO:0000313" key="8">
    <source>
        <dbReference type="EMBL" id="MFC5002828.1"/>
    </source>
</evidence>
<dbReference type="InterPro" id="IPR011006">
    <property type="entry name" value="CheY-like_superfamily"/>
</dbReference>
<evidence type="ECO:0000256" key="2">
    <source>
        <dbReference type="ARBA" id="ARBA00023015"/>
    </source>
</evidence>
<comment type="caution">
    <text evidence="8">The sequence shown here is derived from an EMBL/GenBank/DDBJ whole genome shotgun (WGS) entry which is preliminary data.</text>
</comment>
<dbReference type="SUPFAM" id="SSF52172">
    <property type="entry name" value="CheY-like"/>
    <property type="match status" value="1"/>
</dbReference>
<dbReference type="Gene3D" id="3.40.50.2300">
    <property type="match status" value="1"/>
</dbReference>
<evidence type="ECO:0000259" key="6">
    <source>
        <dbReference type="PROSITE" id="PS50043"/>
    </source>
</evidence>
<dbReference type="Pfam" id="PF00072">
    <property type="entry name" value="Response_reg"/>
    <property type="match status" value="1"/>
</dbReference>
<evidence type="ECO:0000256" key="5">
    <source>
        <dbReference type="PROSITE-ProRule" id="PRU00169"/>
    </source>
</evidence>
<proteinExistence type="predicted"/>
<evidence type="ECO:0000259" key="7">
    <source>
        <dbReference type="PROSITE" id="PS50110"/>
    </source>
</evidence>
<keyword evidence="9" id="KW-1185">Reference proteome</keyword>
<dbReference type="InterPro" id="IPR058245">
    <property type="entry name" value="NreC/VraR/RcsB-like_REC"/>
</dbReference>
<evidence type="ECO:0000313" key="9">
    <source>
        <dbReference type="Proteomes" id="UP001595912"/>
    </source>
</evidence>
<dbReference type="RefSeq" id="WP_380121291.1">
    <property type="nucleotide sequence ID" value="NZ_JBHSIU010000046.1"/>
</dbReference>
<dbReference type="SMART" id="SM00448">
    <property type="entry name" value="REC"/>
    <property type="match status" value="1"/>
</dbReference>
<dbReference type="InterPro" id="IPR016032">
    <property type="entry name" value="Sig_transdc_resp-reg_C-effctor"/>
</dbReference>
<feature type="domain" description="Response regulatory" evidence="7">
    <location>
        <begin position="3"/>
        <end position="119"/>
    </location>
</feature>
<accession>A0ABV9W5E5</accession>
<keyword evidence="3" id="KW-0238">DNA-binding</keyword>
<reference evidence="9" key="1">
    <citation type="journal article" date="2019" name="Int. J. Syst. Evol. Microbiol.">
        <title>The Global Catalogue of Microorganisms (GCM) 10K type strain sequencing project: providing services to taxonomists for standard genome sequencing and annotation.</title>
        <authorList>
            <consortium name="The Broad Institute Genomics Platform"/>
            <consortium name="The Broad Institute Genome Sequencing Center for Infectious Disease"/>
            <person name="Wu L."/>
            <person name="Ma J."/>
        </authorList>
    </citation>
    <scope>NUCLEOTIDE SEQUENCE [LARGE SCALE GENOMIC DNA]</scope>
    <source>
        <strain evidence="9">CGMCC 4.7152</strain>
    </source>
</reference>
<dbReference type="PANTHER" id="PTHR43214:SF24">
    <property type="entry name" value="TRANSCRIPTIONAL REGULATORY PROTEIN NARL-RELATED"/>
    <property type="match status" value="1"/>
</dbReference>
<keyword evidence="4" id="KW-0804">Transcription</keyword>
<feature type="domain" description="HTH luxR-type" evidence="6">
    <location>
        <begin position="144"/>
        <end position="209"/>
    </location>
</feature>
<feature type="modified residue" description="4-aspartylphosphate" evidence="5">
    <location>
        <position position="54"/>
    </location>
</feature>
<dbReference type="PROSITE" id="PS50043">
    <property type="entry name" value="HTH_LUXR_2"/>
    <property type="match status" value="1"/>
</dbReference>
<evidence type="ECO:0000256" key="1">
    <source>
        <dbReference type="ARBA" id="ARBA00022553"/>
    </source>
</evidence>
<dbReference type="InterPro" id="IPR001789">
    <property type="entry name" value="Sig_transdc_resp-reg_receiver"/>
</dbReference>
<dbReference type="PRINTS" id="PR00038">
    <property type="entry name" value="HTHLUXR"/>
</dbReference>
<dbReference type="PROSITE" id="PS50110">
    <property type="entry name" value="RESPONSE_REGULATORY"/>
    <property type="match status" value="1"/>
</dbReference>
<evidence type="ECO:0000256" key="3">
    <source>
        <dbReference type="ARBA" id="ARBA00023125"/>
    </source>
</evidence>
<dbReference type="SUPFAM" id="SSF46894">
    <property type="entry name" value="C-terminal effector domain of the bipartite response regulators"/>
    <property type="match status" value="1"/>
</dbReference>
<keyword evidence="2" id="KW-0805">Transcription regulation</keyword>
<name>A0ABV9W5E5_9ACTN</name>
<dbReference type="InterPro" id="IPR039420">
    <property type="entry name" value="WalR-like"/>
</dbReference>
<keyword evidence="1 5" id="KW-0597">Phosphoprotein</keyword>
<dbReference type="SMART" id="SM00421">
    <property type="entry name" value="HTH_LUXR"/>
    <property type="match status" value="1"/>
</dbReference>
<sequence length="215" mass="22716">MTRLLIADDHPAYRRGLQLMLADAADIDLVGEAETGERAVELAGSLVPDVILMDLRMPRLDGIEATRRLARAGSTAAVVVLTMFEDDDSVFAAMRAGARGYLLKGAEQDEIIRAIRAAAAGEAIFGPQIAQRIIAHFAGGAGSTAAAFPSLTEREREVLDLVAAGKGNATIAHDLMISLKTVRNHVSNIFTKLQVSDRSQAIVKAREAGLGGASV</sequence>
<organism evidence="8 9">
    <name type="scientific">Dactylosporangium cerinum</name>
    <dbReference type="NCBI Taxonomy" id="1434730"/>
    <lineage>
        <taxon>Bacteria</taxon>
        <taxon>Bacillati</taxon>
        <taxon>Actinomycetota</taxon>
        <taxon>Actinomycetes</taxon>
        <taxon>Micromonosporales</taxon>
        <taxon>Micromonosporaceae</taxon>
        <taxon>Dactylosporangium</taxon>
    </lineage>
</organism>
<dbReference type="InterPro" id="IPR000792">
    <property type="entry name" value="Tscrpt_reg_LuxR_C"/>
</dbReference>
<dbReference type="EMBL" id="JBHSIU010000046">
    <property type="protein sequence ID" value="MFC5002828.1"/>
    <property type="molecule type" value="Genomic_DNA"/>
</dbReference>
<protein>
    <submittedName>
        <fullName evidence="8">Response regulator</fullName>
    </submittedName>
</protein>
<dbReference type="Proteomes" id="UP001595912">
    <property type="component" value="Unassembled WGS sequence"/>
</dbReference>
<dbReference type="CDD" id="cd17535">
    <property type="entry name" value="REC_NarL-like"/>
    <property type="match status" value="1"/>
</dbReference>
<gene>
    <name evidence="8" type="ORF">ACFPIJ_33995</name>
</gene>
<dbReference type="Pfam" id="PF00196">
    <property type="entry name" value="GerE"/>
    <property type="match status" value="1"/>
</dbReference>
<dbReference type="PROSITE" id="PS00622">
    <property type="entry name" value="HTH_LUXR_1"/>
    <property type="match status" value="1"/>
</dbReference>
<dbReference type="PANTHER" id="PTHR43214">
    <property type="entry name" value="TWO-COMPONENT RESPONSE REGULATOR"/>
    <property type="match status" value="1"/>
</dbReference>